<dbReference type="EMBL" id="BAABJQ010000013">
    <property type="protein sequence ID" value="GAA5189747.1"/>
    <property type="molecule type" value="Genomic_DNA"/>
</dbReference>
<comment type="subcellular location">
    <subcellularLocation>
        <location evidence="1">Cell envelope</location>
    </subcellularLocation>
</comment>
<dbReference type="PROSITE" id="PS51318">
    <property type="entry name" value="TAT"/>
    <property type="match status" value="1"/>
</dbReference>
<comment type="caution">
    <text evidence="5">The sequence shown here is derived from an EMBL/GenBank/DDBJ whole genome shotgun (WGS) entry which is preliminary data.</text>
</comment>
<dbReference type="Pfam" id="PF01547">
    <property type="entry name" value="SBP_bac_1"/>
    <property type="match status" value="1"/>
</dbReference>
<evidence type="ECO:0000256" key="4">
    <source>
        <dbReference type="ARBA" id="ARBA00022729"/>
    </source>
</evidence>
<comment type="similarity">
    <text evidence="2">Belongs to the bacterial solute-binding protein 1 family.</text>
</comment>
<evidence type="ECO:0000256" key="2">
    <source>
        <dbReference type="ARBA" id="ARBA00008520"/>
    </source>
</evidence>
<keyword evidence="6" id="KW-1185">Reference proteome</keyword>
<accession>A0ABP9S034</accession>
<evidence type="ECO:0000313" key="5">
    <source>
        <dbReference type="EMBL" id="GAA5189747.1"/>
    </source>
</evidence>
<organism evidence="5 6">
    <name type="scientific">Rugosimonospora acidiphila</name>
    <dbReference type="NCBI Taxonomy" id="556531"/>
    <lineage>
        <taxon>Bacteria</taxon>
        <taxon>Bacillati</taxon>
        <taxon>Actinomycetota</taxon>
        <taxon>Actinomycetes</taxon>
        <taxon>Micromonosporales</taxon>
        <taxon>Micromonosporaceae</taxon>
        <taxon>Rugosimonospora</taxon>
    </lineage>
</organism>
<reference evidence="6" key="1">
    <citation type="journal article" date="2019" name="Int. J. Syst. Evol. Microbiol.">
        <title>The Global Catalogue of Microorganisms (GCM) 10K type strain sequencing project: providing services to taxonomists for standard genome sequencing and annotation.</title>
        <authorList>
            <consortium name="The Broad Institute Genomics Platform"/>
            <consortium name="The Broad Institute Genome Sequencing Center for Infectious Disease"/>
            <person name="Wu L."/>
            <person name="Ma J."/>
        </authorList>
    </citation>
    <scope>NUCLEOTIDE SEQUENCE [LARGE SCALE GENOMIC DNA]</scope>
    <source>
        <strain evidence="6">JCM 18304</strain>
    </source>
</reference>
<dbReference type="InterPro" id="IPR050490">
    <property type="entry name" value="Bact_solute-bd_prot1"/>
</dbReference>
<dbReference type="PANTHER" id="PTHR43649:SF31">
    <property type="entry name" value="SN-GLYCEROL-3-PHOSPHATE-BINDING PERIPLASMIC PROTEIN UGPB"/>
    <property type="match status" value="1"/>
</dbReference>
<dbReference type="RefSeq" id="WP_345632188.1">
    <property type="nucleotide sequence ID" value="NZ_BAABJQ010000013.1"/>
</dbReference>
<dbReference type="PANTHER" id="PTHR43649">
    <property type="entry name" value="ARABINOSE-BINDING PROTEIN-RELATED"/>
    <property type="match status" value="1"/>
</dbReference>
<dbReference type="InterPro" id="IPR006059">
    <property type="entry name" value="SBP"/>
</dbReference>
<name>A0ABP9S034_9ACTN</name>
<dbReference type="Proteomes" id="UP001501570">
    <property type="component" value="Unassembled WGS sequence"/>
</dbReference>
<evidence type="ECO:0000256" key="1">
    <source>
        <dbReference type="ARBA" id="ARBA00004196"/>
    </source>
</evidence>
<dbReference type="SUPFAM" id="SSF53850">
    <property type="entry name" value="Periplasmic binding protein-like II"/>
    <property type="match status" value="1"/>
</dbReference>
<evidence type="ECO:0008006" key="7">
    <source>
        <dbReference type="Google" id="ProtNLM"/>
    </source>
</evidence>
<gene>
    <name evidence="5" type="ORF">GCM10023322_43140</name>
</gene>
<keyword evidence="3" id="KW-0813">Transport</keyword>
<proteinExistence type="inferred from homology"/>
<evidence type="ECO:0000313" key="6">
    <source>
        <dbReference type="Proteomes" id="UP001501570"/>
    </source>
</evidence>
<dbReference type="Gene3D" id="3.40.190.10">
    <property type="entry name" value="Periplasmic binding protein-like II"/>
    <property type="match status" value="1"/>
</dbReference>
<protein>
    <recommendedName>
        <fullName evidence="7">Carbohydrate ABC transporter substrate-binding protein, CUT1 family</fullName>
    </recommendedName>
</protein>
<evidence type="ECO:0000256" key="3">
    <source>
        <dbReference type="ARBA" id="ARBA00022448"/>
    </source>
</evidence>
<dbReference type="InterPro" id="IPR006311">
    <property type="entry name" value="TAT_signal"/>
</dbReference>
<keyword evidence="4" id="KW-0732">Signal</keyword>
<sequence length="537" mass="58525">MTSDVRLDSLGPAQGRAPSRREFLTRVVAGALAVPALGGVLAACTDNGGGFDKSSSGGGSTGAGKKFTGQLVISTVINPPKAAQQALTDAYKKVQPGVELVWETQDFSGSDAYTQFLTTQLAAKSPRPDFVSGVYAKTYSGYVDLDQYRQTTDPYTKQPWGQDINFDLGGSRNALGQLYQASTAVSHYNWIYNQDMFGKAGVQPPTTWDEFVDVCAKLKAAGITPVAANFQWIVPQWLTEIYFDQYHVDWVQTVRAQKGDWNYDPTLDGKFAYDPNDGNIHAKYTYSPQRFWKGIKDQTLRFDTPEMAELVANLAKVFPKYATSDFFVMADPYPSLLKSQAAMILADPQVTMKTLASDFKSNSASPFTPATFEGPAMQSSLVKCKPRAIEPKGGDYVSIIKKDSQQTAMAVDFAMFWLSKAGYQPYLNGEIQAGLAVGTSDISGLTFPAAIEQQNKSITFVGNAEVVYNQAWTAGADPTSKADLQGMLKDVLQGKLAPQAYATGLQKYFQDNFDKLIAKLSLTEDDIANPSRRPSAA</sequence>